<proteinExistence type="predicted"/>
<sequence>MSDRWNALYDMVPRSAEAALAADVERLRTAIGYATARLEDDEIDQALNTLKVVRGDNVRDHYPDDNSRTAVKQLQDAVKRLAAPIDYADALLRYIEQLERRALS</sequence>
<dbReference type="EMBL" id="FBVY01000002">
    <property type="protein sequence ID" value="CUW85588.1"/>
    <property type="molecule type" value="Genomic_DNA"/>
</dbReference>
<comment type="caution">
    <text evidence="1">The sequence shown here is derived from an EMBL/GenBank/DDBJ whole genome shotgun (WGS) entry which is preliminary data.</text>
</comment>
<keyword evidence="2" id="KW-1185">Reference proteome</keyword>
<dbReference type="AlphaFoldDB" id="A0A9W5AYF4"/>
<gene>
    <name evidence="1" type="ORF">AGR2A_Cc100196</name>
</gene>
<name>A0A9W5AYF4_9HYPH</name>
<dbReference type="Proteomes" id="UP000191933">
    <property type="component" value="Unassembled WGS sequence"/>
</dbReference>
<evidence type="ECO:0000313" key="2">
    <source>
        <dbReference type="Proteomes" id="UP000191933"/>
    </source>
</evidence>
<reference evidence="1 2" key="1">
    <citation type="submission" date="2016-01" db="EMBL/GenBank/DDBJ databases">
        <authorList>
            <person name="Regsiter A."/>
            <person name="william w."/>
        </authorList>
    </citation>
    <scope>NUCLEOTIDE SEQUENCE [LARGE SCALE GENOMIC DNA]</scope>
    <source>
        <strain evidence="1 2">CFBP 5494</strain>
    </source>
</reference>
<accession>A0A9W5AYF4</accession>
<evidence type="ECO:0000313" key="1">
    <source>
        <dbReference type="EMBL" id="CUW85588.1"/>
    </source>
</evidence>
<protein>
    <submittedName>
        <fullName evidence="1">Uncharacterized protein</fullName>
    </submittedName>
</protein>
<organism evidence="1 2">
    <name type="scientific">Agrobacterium genomosp. 2 str. CFBP 5494</name>
    <dbReference type="NCBI Taxonomy" id="1183436"/>
    <lineage>
        <taxon>Bacteria</taxon>
        <taxon>Pseudomonadati</taxon>
        <taxon>Pseudomonadota</taxon>
        <taxon>Alphaproteobacteria</taxon>
        <taxon>Hyphomicrobiales</taxon>
        <taxon>Rhizobiaceae</taxon>
        <taxon>Rhizobium/Agrobacterium group</taxon>
        <taxon>Agrobacterium</taxon>
        <taxon>Agrobacterium tumefaciens complex</taxon>
    </lineage>
</organism>